<protein>
    <submittedName>
        <fullName evidence="4">Resolvase</fullName>
    </submittedName>
</protein>
<dbReference type="Proteomes" id="UP000217065">
    <property type="component" value="Unassembled WGS sequence"/>
</dbReference>
<organism evidence="4 5">
    <name type="scientific">Tetzosporium hominis</name>
    <dbReference type="NCBI Taxonomy" id="2020506"/>
    <lineage>
        <taxon>Bacteria</taxon>
        <taxon>Bacillati</taxon>
        <taxon>Bacillota</taxon>
        <taxon>Bacilli</taxon>
        <taxon>Bacillales</taxon>
        <taxon>Caryophanaceae</taxon>
        <taxon>Tetzosporium</taxon>
    </lineage>
</organism>
<keyword evidence="5" id="KW-1185">Reference proteome</keyword>
<dbReference type="AlphaFoldDB" id="A0A264W6U7"/>
<dbReference type="PANTHER" id="PTHR30461:SF26">
    <property type="entry name" value="RESOLVASE HOMOLOG YNEB"/>
    <property type="match status" value="1"/>
</dbReference>
<evidence type="ECO:0000313" key="4">
    <source>
        <dbReference type="EMBL" id="OZS79334.1"/>
    </source>
</evidence>
<name>A0A264W6U7_9BACL</name>
<dbReference type="GO" id="GO:0003677">
    <property type="term" value="F:DNA binding"/>
    <property type="evidence" value="ECO:0007669"/>
    <property type="project" value="InterPro"/>
</dbReference>
<comment type="caution">
    <text evidence="4">The sequence shown here is derived from an EMBL/GenBank/DDBJ whole genome shotgun (WGS) entry which is preliminary data.</text>
</comment>
<sequence length="216" mass="24764">MTTNNCVIYTRVSTEKEAQETSLERQAEELEQLARNHKLTIIGTFSDQQSGYEVDRDGLLDLLTCIKEEDVNYLLIQDETRLGRGHARMAILHLLEKESVKILTAREEGTLALSETDTMVLGILSVVEEYQRKIHNAKIRRGMKRAVQNGYQPEHNLKSRGNQLGRERIEVPIEEIVRLRVAGMTYDEISQTLSALGHTISKATVHRRYKEYKQQA</sequence>
<dbReference type="SMART" id="SM00857">
    <property type="entry name" value="Resolvase"/>
    <property type="match status" value="1"/>
</dbReference>
<dbReference type="GO" id="GO:0000150">
    <property type="term" value="F:DNA strand exchange activity"/>
    <property type="evidence" value="ECO:0007669"/>
    <property type="project" value="InterPro"/>
</dbReference>
<dbReference type="Gene3D" id="3.40.50.1390">
    <property type="entry name" value="Resolvase, N-terminal catalytic domain"/>
    <property type="match status" value="1"/>
</dbReference>
<accession>A0A264W6U7</accession>
<comment type="similarity">
    <text evidence="1">Belongs to the site-specific recombinase resolvase family.</text>
</comment>
<gene>
    <name evidence="4" type="ORF">CF394_02635</name>
</gene>
<feature type="domain" description="Resolvase/invertase-type recombinase catalytic" evidence="3">
    <location>
        <begin position="5"/>
        <end position="150"/>
    </location>
</feature>
<evidence type="ECO:0000256" key="2">
    <source>
        <dbReference type="SAM" id="Coils"/>
    </source>
</evidence>
<dbReference type="InterPro" id="IPR050639">
    <property type="entry name" value="SSR_resolvase"/>
</dbReference>
<dbReference type="PANTHER" id="PTHR30461">
    <property type="entry name" value="DNA-INVERTASE FROM LAMBDOID PROPHAGE"/>
    <property type="match status" value="1"/>
</dbReference>
<evidence type="ECO:0000313" key="5">
    <source>
        <dbReference type="Proteomes" id="UP000217065"/>
    </source>
</evidence>
<dbReference type="SUPFAM" id="SSF53041">
    <property type="entry name" value="Resolvase-like"/>
    <property type="match status" value="1"/>
</dbReference>
<dbReference type="InterPro" id="IPR006119">
    <property type="entry name" value="Resolv_N"/>
</dbReference>
<dbReference type="EMBL" id="NOKQ01000134">
    <property type="protein sequence ID" value="OZS79334.1"/>
    <property type="molecule type" value="Genomic_DNA"/>
</dbReference>
<dbReference type="CDD" id="cd00338">
    <property type="entry name" value="Ser_Recombinase"/>
    <property type="match status" value="1"/>
</dbReference>
<dbReference type="RefSeq" id="WP_094941714.1">
    <property type="nucleotide sequence ID" value="NZ_NOKQ01000134.1"/>
</dbReference>
<dbReference type="OrthoDB" id="2731197at2"/>
<reference evidence="4 5" key="1">
    <citation type="submission" date="2017-07" db="EMBL/GenBank/DDBJ databases">
        <title>Tetzosporium hominis gen.nov. sp.nov.</title>
        <authorList>
            <person name="Tetz G."/>
            <person name="Tetz V."/>
        </authorList>
    </citation>
    <scope>NUCLEOTIDE SEQUENCE [LARGE SCALE GENOMIC DNA]</scope>
    <source>
        <strain evidence="4 5">VT-49</strain>
    </source>
</reference>
<keyword evidence="2" id="KW-0175">Coiled coil</keyword>
<dbReference type="InterPro" id="IPR036162">
    <property type="entry name" value="Resolvase-like_N_sf"/>
</dbReference>
<evidence type="ECO:0000256" key="1">
    <source>
        <dbReference type="ARBA" id="ARBA00009913"/>
    </source>
</evidence>
<proteinExistence type="inferred from homology"/>
<dbReference type="PROSITE" id="PS51736">
    <property type="entry name" value="RECOMBINASES_3"/>
    <property type="match status" value="1"/>
</dbReference>
<feature type="coiled-coil region" evidence="2">
    <location>
        <begin position="13"/>
        <end position="40"/>
    </location>
</feature>
<evidence type="ECO:0000259" key="3">
    <source>
        <dbReference type="PROSITE" id="PS51736"/>
    </source>
</evidence>
<dbReference type="Pfam" id="PF00239">
    <property type="entry name" value="Resolvase"/>
    <property type="match status" value="1"/>
</dbReference>